<sequence>MINTKDLLFANQSDIKRAEHLSVDDSTYEKVTDIINKLLKTYDINSCIRKIHFIAQAYHESHRFRATFEGRTEANTPSNYSGGYHFQGRGFMQLTHDYNYVKYYNKVYGTKENLKNKKFYTEKLIPFAKLLATNIEYAFDSAGWYWKNDDEVNAIGVNMNLAADQDNTLYVSQGINGKVRSPNGLKERIKYVADLKEIMKYENCSNKKN</sequence>
<gene>
    <name evidence="1" type="ORF">FOB44_01170</name>
</gene>
<dbReference type="SUPFAM" id="SSF53955">
    <property type="entry name" value="Lysozyme-like"/>
    <property type="match status" value="1"/>
</dbReference>
<proteinExistence type="predicted"/>
<dbReference type="Gene3D" id="1.10.530.10">
    <property type="match status" value="1"/>
</dbReference>
<evidence type="ECO:0000313" key="1">
    <source>
        <dbReference type="EMBL" id="QIY89341.1"/>
    </source>
</evidence>
<protein>
    <recommendedName>
        <fullName evidence="3">Glycoside hydrolase family 19 catalytic domain-containing protein</fullName>
    </recommendedName>
</protein>
<organism evidence="1 2">
    <name type="scientific">Chryseobacterium gallinarum</name>
    <dbReference type="NCBI Taxonomy" id="1324352"/>
    <lineage>
        <taxon>Bacteria</taxon>
        <taxon>Pseudomonadati</taxon>
        <taxon>Bacteroidota</taxon>
        <taxon>Flavobacteriia</taxon>
        <taxon>Flavobacteriales</taxon>
        <taxon>Weeksellaceae</taxon>
        <taxon>Chryseobacterium group</taxon>
        <taxon>Chryseobacterium</taxon>
    </lineage>
</organism>
<keyword evidence="2" id="KW-1185">Reference proteome</keyword>
<evidence type="ECO:0000313" key="2">
    <source>
        <dbReference type="Proteomes" id="UP000501570"/>
    </source>
</evidence>
<name>A0ABX6KL07_CHRGL</name>
<dbReference type="RefSeq" id="WP_168237336.1">
    <property type="nucleotide sequence ID" value="NZ_CP050995.1"/>
</dbReference>
<dbReference type="InterPro" id="IPR023346">
    <property type="entry name" value="Lysozyme-like_dom_sf"/>
</dbReference>
<dbReference type="EMBL" id="CP050995">
    <property type="protein sequence ID" value="QIY89341.1"/>
    <property type="molecule type" value="Genomic_DNA"/>
</dbReference>
<evidence type="ECO:0008006" key="3">
    <source>
        <dbReference type="Google" id="ProtNLM"/>
    </source>
</evidence>
<reference evidence="1 2" key="1">
    <citation type="submission" date="2019-09" db="EMBL/GenBank/DDBJ databases">
        <title>FDA dAtabase for Regulatory Grade micrObial Sequences (FDA-ARGOS): Supporting development and validation of Infectious Disease Dx tests.</title>
        <authorList>
            <person name="Sciortino C."/>
            <person name="Tallon L."/>
            <person name="Sadzewicz L."/>
            <person name="Vavikolanu K."/>
            <person name="Mehta A."/>
            <person name="Aluvathingal J."/>
            <person name="Nadendla S."/>
            <person name="Nandy P."/>
            <person name="Geyer C."/>
            <person name="Yan Y."/>
            <person name="Sichtig H."/>
        </authorList>
    </citation>
    <scope>NUCLEOTIDE SEQUENCE [LARGE SCALE GENOMIC DNA]</scope>
    <source>
        <strain evidence="1 2">FDAARGOS_636</strain>
    </source>
</reference>
<accession>A0ABX6KL07</accession>
<dbReference type="Proteomes" id="UP000501570">
    <property type="component" value="Chromosome"/>
</dbReference>